<reference evidence="2" key="1">
    <citation type="journal article" date="2011" name="Nat. Commun.">
        <title>Effector diversification within compartments of the Leptosphaeria maculans genome affected by Repeat-Induced Point mutations.</title>
        <authorList>
            <person name="Rouxel T."/>
            <person name="Grandaubert J."/>
            <person name="Hane J.K."/>
            <person name="Hoede C."/>
            <person name="van de Wouw A.P."/>
            <person name="Couloux A."/>
            <person name="Dominguez V."/>
            <person name="Anthouard V."/>
            <person name="Bally P."/>
            <person name="Bourras S."/>
            <person name="Cozijnsen A.J."/>
            <person name="Ciuffetti L.M."/>
            <person name="Degrave A."/>
            <person name="Dilmaghani A."/>
            <person name="Duret L."/>
            <person name="Fudal I."/>
            <person name="Goodwin S.B."/>
            <person name="Gout L."/>
            <person name="Glaser N."/>
            <person name="Linglin J."/>
            <person name="Kema G.H.J."/>
            <person name="Lapalu N."/>
            <person name="Lawrence C.B."/>
            <person name="May K."/>
            <person name="Meyer M."/>
            <person name="Ollivier B."/>
            <person name="Poulain J."/>
            <person name="Schoch C.L."/>
            <person name="Simon A."/>
            <person name="Spatafora J.W."/>
            <person name="Stachowiak A."/>
            <person name="Turgeon B.G."/>
            <person name="Tyler B.M."/>
            <person name="Vincent D."/>
            <person name="Weissenbach J."/>
            <person name="Amselem J."/>
            <person name="Quesneville H."/>
            <person name="Oliver R.P."/>
            <person name="Wincker P."/>
            <person name="Balesdent M.-H."/>
            <person name="Howlett B.J."/>
        </authorList>
    </citation>
    <scope>NUCLEOTIDE SEQUENCE [LARGE SCALE GENOMIC DNA]</scope>
    <source>
        <strain evidence="2">JN3 / isolate v23.1.3 / race Av1-4-5-6-7-8</strain>
    </source>
</reference>
<dbReference type="Proteomes" id="UP000002668">
    <property type="component" value="Genome"/>
</dbReference>
<dbReference type="HOGENOM" id="CLU_3106854_0_0_1"/>
<keyword evidence="2" id="KW-1185">Reference proteome</keyword>
<dbReference type="InParanoid" id="E5A795"/>
<dbReference type="AlphaFoldDB" id="E5A795"/>
<name>E5A795_LEPMJ</name>
<dbReference type="VEuPathDB" id="FungiDB:LEMA_uP087290.1"/>
<gene>
    <name evidence="1" type="ORF">LEMA_uP087290.1</name>
</gene>
<organism evidence="1 2">
    <name type="scientific">Leptosphaeria maculans (strain JN3 / isolate v23.1.3 / race Av1-4-5-6-7-8)</name>
    <name type="common">Blackleg fungus</name>
    <name type="synonym">Phoma lingam</name>
    <dbReference type="NCBI Taxonomy" id="985895"/>
    <lineage>
        <taxon>Eukaryota</taxon>
        <taxon>Fungi</taxon>
        <taxon>Dikarya</taxon>
        <taxon>Ascomycota</taxon>
        <taxon>Pezizomycotina</taxon>
        <taxon>Dothideomycetes</taxon>
        <taxon>Pleosporomycetidae</taxon>
        <taxon>Pleosporales</taxon>
        <taxon>Pleosporineae</taxon>
        <taxon>Leptosphaeriaceae</taxon>
        <taxon>Plenodomus</taxon>
        <taxon>Plenodomus lingam/Leptosphaeria maculans species complex</taxon>
    </lineage>
</organism>
<evidence type="ECO:0000313" key="2">
    <source>
        <dbReference type="Proteomes" id="UP000002668"/>
    </source>
</evidence>
<evidence type="ECO:0000313" key="1">
    <source>
        <dbReference type="EMBL" id="CBX99490.1"/>
    </source>
</evidence>
<sequence length="51" mass="5460">MLLTPNATAFPHVIAFPNESFASIEGKHTLRGSCASWANKVQPPSKGSYVT</sequence>
<accession>E5A795</accession>
<dbReference type="EMBL" id="FP929136">
    <property type="protein sequence ID" value="CBX99490.1"/>
    <property type="molecule type" value="Genomic_DNA"/>
</dbReference>
<proteinExistence type="predicted"/>
<protein>
    <submittedName>
        <fullName evidence="1">Uncharacterized protein</fullName>
    </submittedName>
</protein>